<reference evidence="1 2" key="1">
    <citation type="journal article" date="2007" name="Nature">
        <title>Evolution of genes and genomes on the Drosophila phylogeny.</title>
        <authorList>
            <consortium name="Drosophila 12 Genomes Consortium"/>
            <person name="Clark A.G."/>
            <person name="Eisen M.B."/>
            <person name="Smith D.R."/>
            <person name="Bergman C.M."/>
            <person name="Oliver B."/>
            <person name="Markow T.A."/>
            <person name="Kaufman T.C."/>
            <person name="Kellis M."/>
            <person name="Gelbart W."/>
            <person name="Iyer V.N."/>
            <person name="Pollard D.A."/>
            <person name="Sackton T.B."/>
            <person name="Larracuente A.M."/>
            <person name="Singh N.D."/>
            <person name="Abad J.P."/>
            <person name="Abt D.N."/>
            <person name="Adryan B."/>
            <person name="Aguade M."/>
            <person name="Akashi H."/>
            <person name="Anderson W.W."/>
            <person name="Aquadro C.F."/>
            <person name="Ardell D.H."/>
            <person name="Arguello R."/>
            <person name="Artieri C.G."/>
            <person name="Barbash D.A."/>
            <person name="Barker D."/>
            <person name="Barsanti P."/>
            <person name="Batterham P."/>
            <person name="Batzoglou S."/>
            <person name="Begun D."/>
            <person name="Bhutkar A."/>
            <person name="Blanco E."/>
            <person name="Bosak S.A."/>
            <person name="Bradley R.K."/>
            <person name="Brand A.D."/>
            <person name="Brent M.R."/>
            <person name="Brooks A.N."/>
            <person name="Brown R.H."/>
            <person name="Butlin R.K."/>
            <person name="Caggese C."/>
            <person name="Calvi B.R."/>
            <person name="Bernardo de Carvalho A."/>
            <person name="Caspi A."/>
            <person name="Castrezana S."/>
            <person name="Celniker S.E."/>
            <person name="Chang J.L."/>
            <person name="Chapple C."/>
            <person name="Chatterji S."/>
            <person name="Chinwalla A."/>
            <person name="Civetta A."/>
            <person name="Clifton S.W."/>
            <person name="Comeron J.M."/>
            <person name="Costello J.C."/>
            <person name="Coyne J.A."/>
            <person name="Daub J."/>
            <person name="David R.G."/>
            <person name="Delcher A.L."/>
            <person name="Delehaunty K."/>
            <person name="Do C.B."/>
            <person name="Ebling H."/>
            <person name="Edwards K."/>
            <person name="Eickbush T."/>
            <person name="Evans J.D."/>
            <person name="Filipski A."/>
            <person name="Findeiss S."/>
            <person name="Freyhult E."/>
            <person name="Fulton L."/>
            <person name="Fulton R."/>
            <person name="Garcia A.C."/>
            <person name="Gardiner A."/>
            <person name="Garfield D.A."/>
            <person name="Garvin B.E."/>
            <person name="Gibson G."/>
            <person name="Gilbert D."/>
            <person name="Gnerre S."/>
            <person name="Godfrey J."/>
            <person name="Good R."/>
            <person name="Gotea V."/>
            <person name="Gravely B."/>
            <person name="Greenberg A.J."/>
            <person name="Griffiths-Jones S."/>
            <person name="Gross S."/>
            <person name="Guigo R."/>
            <person name="Gustafson E.A."/>
            <person name="Haerty W."/>
            <person name="Hahn M.W."/>
            <person name="Halligan D.L."/>
            <person name="Halpern A.L."/>
            <person name="Halter G.M."/>
            <person name="Han M.V."/>
            <person name="Heger A."/>
            <person name="Hillier L."/>
            <person name="Hinrichs A.S."/>
            <person name="Holmes I."/>
            <person name="Hoskins R.A."/>
            <person name="Hubisz M.J."/>
            <person name="Hultmark D."/>
            <person name="Huntley M.A."/>
            <person name="Jaffe D.B."/>
            <person name="Jagadeeshan S."/>
            <person name="Jeck W.R."/>
            <person name="Johnson J."/>
            <person name="Jones C.D."/>
            <person name="Jordan W.C."/>
            <person name="Karpen G.H."/>
            <person name="Kataoka E."/>
            <person name="Keightley P.D."/>
            <person name="Kheradpour P."/>
            <person name="Kirkness E.F."/>
            <person name="Koerich L.B."/>
            <person name="Kristiansen K."/>
            <person name="Kudrna D."/>
            <person name="Kulathinal R.J."/>
            <person name="Kumar S."/>
            <person name="Kwok R."/>
            <person name="Lander E."/>
            <person name="Langley C.H."/>
            <person name="Lapoint R."/>
            <person name="Lazzaro B.P."/>
            <person name="Lee S.J."/>
            <person name="Levesque L."/>
            <person name="Li R."/>
            <person name="Lin C.F."/>
            <person name="Lin M.F."/>
            <person name="Lindblad-Toh K."/>
            <person name="Llopart A."/>
            <person name="Long M."/>
            <person name="Low L."/>
            <person name="Lozovsky E."/>
            <person name="Lu J."/>
            <person name="Luo M."/>
            <person name="Machado C.A."/>
            <person name="Makalowski W."/>
            <person name="Marzo M."/>
            <person name="Matsuda M."/>
            <person name="Matzkin L."/>
            <person name="McAllister B."/>
            <person name="McBride C.S."/>
            <person name="McKernan B."/>
            <person name="McKernan K."/>
            <person name="Mendez-Lago M."/>
            <person name="Minx P."/>
            <person name="Mollenhauer M.U."/>
            <person name="Montooth K."/>
            <person name="Mount S.M."/>
            <person name="Mu X."/>
            <person name="Myers E."/>
            <person name="Negre B."/>
            <person name="Newfeld S."/>
            <person name="Nielsen R."/>
            <person name="Noor M.A."/>
            <person name="O'Grady P."/>
            <person name="Pachter L."/>
            <person name="Papaceit M."/>
            <person name="Parisi M.J."/>
            <person name="Parisi M."/>
            <person name="Parts L."/>
            <person name="Pedersen J.S."/>
            <person name="Pesole G."/>
            <person name="Phillippy A.M."/>
            <person name="Ponting C.P."/>
            <person name="Pop M."/>
            <person name="Porcelli D."/>
            <person name="Powell J.R."/>
            <person name="Prohaska S."/>
            <person name="Pruitt K."/>
            <person name="Puig M."/>
            <person name="Quesneville H."/>
            <person name="Ram K.R."/>
            <person name="Rand D."/>
            <person name="Rasmussen M.D."/>
            <person name="Reed L.K."/>
            <person name="Reenan R."/>
            <person name="Reily A."/>
            <person name="Remington K.A."/>
            <person name="Rieger T.T."/>
            <person name="Ritchie M.G."/>
            <person name="Robin C."/>
            <person name="Rogers Y.H."/>
            <person name="Rohde C."/>
            <person name="Rozas J."/>
            <person name="Rubenfield M.J."/>
            <person name="Ruiz A."/>
            <person name="Russo S."/>
            <person name="Salzberg S.L."/>
            <person name="Sanchez-Gracia A."/>
            <person name="Saranga D.J."/>
            <person name="Sato H."/>
            <person name="Schaeffer S.W."/>
            <person name="Schatz M.C."/>
            <person name="Schlenke T."/>
            <person name="Schwartz R."/>
            <person name="Segarra C."/>
            <person name="Singh R.S."/>
            <person name="Sirot L."/>
            <person name="Sirota M."/>
            <person name="Sisneros N.B."/>
            <person name="Smith C.D."/>
            <person name="Smith T.F."/>
            <person name="Spieth J."/>
            <person name="Stage D.E."/>
            <person name="Stark A."/>
            <person name="Stephan W."/>
            <person name="Strausberg R.L."/>
            <person name="Strempel S."/>
            <person name="Sturgill D."/>
            <person name="Sutton G."/>
            <person name="Sutton G.G."/>
            <person name="Tao W."/>
            <person name="Teichmann S."/>
            <person name="Tobari Y.N."/>
            <person name="Tomimura Y."/>
            <person name="Tsolas J.M."/>
            <person name="Valente V.L."/>
            <person name="Venter E."/>
            <person name="Venter J.C."/>
            <person name="Vicario S."/>
            <person name="Vieira F.G."/>
            <person name="Vilella A.J."/>
            <person name="Villasante A."/>
            <person name="Walenz B."/>
            <person name="Wang J."/>
            <person name="Wasserman M."/>
            <person name="Watts T."/>
            <person name="Wilson D."/>
            <person name="Wilson R.K."/>
            <person name="Wing R.A."/>
            <person name="Wolfner M.F."/>
            <person name="Wong A."/>
            <person name="Wong G.K."/>
            <person name="Wu C.I."/>
            <person name="Wu G."/>
            <person name="Yamamoto D."/>
            <person name="Yang H.P."/>
            <person name="Yang S.P."/>
            <person name="Yorke J.A."/>
            <person name="Yoshida K."/>
            <person name="Zdobnov E."/>
            <person name="Zhang P."/>
            <person name="Zhang Y."/>
            <person name="Zimin A.V."/>
            <person name="Baldwin J."/>
            <person name="Abdouelleil A."/>
            <person name="Abdulkadir J."/>
            <person name="Abebe A."/>
            <person name="Abera B."/>
            <person name="Abreu J."/>
            <person name="Acer S.C."/>
            <person name="Aftuck L."/>
            <person name="Alexander A."/>
            <person name="An P."/>
            <person name="Anderson E."/>
            <person name="Anderson S."/>
            <person name="Arachi H."/>
            <person name="Azer M."/>
            <person name="Bachantsang P."/>
            <person name="Barry A."/>
            <person name="Bayul T."/>
            <person name="Berlin A."/>
            <person name="Bessette D."/>
            <person name="Bloom T."/>
            <person name="Blye J."/>
            <person name="Boguslavskiy L."/>
            <person name="Bonnet C."/>
            <person name="Boukhgalter B."/>
            <person name="Bourzgui I."/>
            <person name="Brown A."/>
            <person name="Cahill P."/>
            <person name="Channer S."/>
            <person name="Cheshatsang Y."/>
            <person name="Chuda L."/>
            <person name="Citroen M."/>
            <person name="Collymore A."/>
            <person name="Cooke P."/>
            <person name="Costello M."/>
            <person name="D'Aco K."/>
            <person name="Daza R."/>
            <person name="De Haan G."/>
            <person name="DeGray S."/>
            <person name="DeMaso C."/>
            <person name="Dhargay N."/>
            <person name="Dooley K."/>
            <person name="Dooley E."/>
            <person name="Doricent M."/>
            <person name="Dorje P."/>
            <person name="Dorjee K."/>
            <person name="Dupes A."/>
            <person name="Elong R."/>
            <person name="Falk J."/>
            <person name="Farina A."/>
            <person name="Faro S."/>
            <person name="Ferguson D."/>
            <person name="Fisher S."/>
            <person name="Foley C.D."/>
            <person name="Franke A."/>
            <person name="Friedrich D."/>
            <person name="Gadbois L."/>
            <person name="Gearin G."/>
            <person name="Gearin C.R."/>
            <person name="Giannoukos G."/>
            <person name="Goode T."/>
            <person name="Graham J."/>
            <person name="Grandbois E."/>
            <person name="Grewal S."/>
            <person name="Gyaltsen K."/>
            <person name="Hafez N."/>
            <person name="Hagos B."/>
            <person name="Hall J."/>
            <person name="Henson C."/>
            <person name="Hollinger A."/>
            <person name="Honan T."/>
            <person name="Huard M.D."/>
            <person name="Hughes L."/>
            <person name="Hurhula B."/>
            <person name="Husby M.E."/>
            <person name="Kamat A."/>
            <person name="Kanga B."/>
            <person name="Kashin S."/>
            <person name="Khazanovich D."/>
            <person name="Kisner P."/>
            <person name="Lance K."/>
            <person name="Lara M."/>
            <person name="Lee W."/>
            <person name="Lennon N."/>
            <person name="Letendre F."/>
            <person name="LeVine R."/>
            <person name="Lipovsky A."/>
            <person name="Liu X."/>
            <person name="Liu J."/>
            <person name="Liu S."/>
            <person name="Lokyitsang T."/>
            <person name="Lokyitsang Y."/>
            <person name="Lubonja R."/>
            <person name="Lui A."/>
            <person name="MacDonald P."/>
            <person name="Magnisalis V."/>
            <person name="Maru K."/>
            <person name="Matthews C."/>
            <person name="McCusker W."/>
            <person name="McDonough S."/>
            <person name="Mehta T."/>
            <person name="Meldrim J."/>
            <person name="Meneus L."/>
            <person name="Mihai O."/>
            <person name="Mihalev A."/>
            <person name="Mihova T."/>
            <person name="Mittelman R."/>
            <person name="Mlenga V."/>
            <person name="Montmayeur A."/>
            <person name="Mulrain L."/>
            <person name="Navidi A."/>
            <person name="Naylor J."/>
            <person name="Negash T."/>
            <person name="Nguyen T."/>
            <person name="Nguyen N."/>
            <person name="Nicol R."/>
            <person name="Norbu C."/>
            <person name="Norbu N."/>
            <person name="Novod N."/>
            <person name="O'Neill B."/>
            <person name="Osman S."/>
            <person name="Markiewicz E."/>
            <person name="Oyono O.L."/>
            <person name="Patti C."/>
            <person name="Phunkhang P."/>
            <person name="Pierre F."/>
            <person name="Priest M."/>
            <person name="Raghuraman S."/>
            <person name="Rege F."/>
            <person name="Reyes R."/>
            <person name="Rise C."/>
            <person name="Rogov P."/>
            <person name="Ross K."/>
            <person name="Ryan E."/>
            <person name="Settipalli S."/>
            <person name="Shea T."/>
            <person name="Sherpa N."/>
            <person name="Shi L."/>
            <person name="Shih D."/>
            <person name="Sparrow T."/>
            <person name="Spaulding J."/>
            <person name="Stalker J."/>
            <person name="Stange-Thomann N."/>
            <person name="Stavropoulos S."/>
            <person name="Stone C."/>
            <person name="Strader C."/>
            <person name="Tesfaye S."/>
            <person name="Thomson T."/>
            <person name="Thoulutsang Y."/>
            <person name="Thoulutsang D."/>
            <person name="Topham K."/>
            <person name="Topping I."/>
            <person name="Tsamla T."/>
            <person name="Vassiliev H."/>
            <person name="Vo A."/>
            <person name="Wangchuk T."/>
            <person name="Wangdi T."/>
            <person name="Weiand M."/>
            <person name="Wilkinson J."/>
            <person name="Wilson A."/>
            <person name="Yadav S."/>
            <person name="Young G."/>
            <person name="Yu Q."/>
            <person name="Zembek L."/>
            <person name="Zhong D."/>
            <person name="Zimmer A."/>
            <person name="Zwirko Z."/>
            <person name="Jaffe D.B."/>
            <person name="Alvarez P."/>
            <person name="Brockman W."/>
            <person name="Butler J."/>
            <person name="Chin C."/>
            <person name="Gnerre S."/>
            <person name="Grabherr M."/>
            <person name="Kleber M."/>
            <person name="Mauceli E."/>
            <person name="MacCallum I."/>
        </authorList>
    </citation>
    <scope>NUCLEOTIDE SEQUENCE [LARGE SCALE GENOMIC DNA]</scope>
    <source>
        <strain evidence="1 2">TSC#14021-0224.01</strain>
    </source>
</reference>
<accession>B3P7F7</accession>
<sequence length="97" mass="10870">MAEMAEMEELQGQQRLTSHKSRVVQVLREIAVAVEDAAAQLRQQTHTSTSNWQQAHTFIHGRNGPHHSIPLPSNICCQHRLYISAEDTATNTCKPVV</sequence>
<dbReference type="Proteomes" id="UP000008711">
    <property type="component" value="Unassembled WGS sequence"/>
</dbReference>
<dbReference type="OMA" id="NICCQHR"/>
<protein>
    <submittedName>
        <fullName evidence="1">GG12457</fullName>
    </submittedName>
</protein>
<name>B3P7F7_DROER</name>
<evidence type="ECO:0000313" key="2">
    <source>
        <dbReference type="Proteomes" id="UP000008711"/>
    </source>
</evidence>
<dbReference type="EMBL" id="CH954182">
    <property type="protein sequence ID" value="EDV54046.1"/>
    <property type="molecule type" value="Genomic_DNA"/>
</dbReference>
<reference evidence="1 2" key="2">
    <citation type="journal article" date="2008" name="Bioinformatics">
        <title>Assembly reconciliation.</title>
        <authorList>
            <person name="Zimin A.V."/>
            <person name="Smith D.R."/>
            <person name="Sutton G."/>
            <person name="Yorke J.A."/>
        </authorList>
    </citation>
    <scope>NUCLEOTIDE SEQUENCE [LARGE SCALE GENOMIC DNA]</scope>
    <source>
        <strain evidence="1 2">TSC#14021-0224.01</strain>
    </source>
</reference>
<keyword evidence="2" id="KW-1185">Reference proteome</keyword>
<gene>
    <name evidence="1" type="primary">Dere\GG12457</name>
    <name evidence="1" type="ORF">Dere_GG12457</name>
</gene>
<proteinExistence type="predicted"/>
<evidence type="ECO:0000313" key="1">
    <source>
        <dbReference type="EMBL" id="EDV54046.1"/>
    </source>
</evidence>
<dbReference type="HOGENOM" id="CLU_2348837_0_0_1"/>
<organism evidence="1 2">
    <name type="scientific">Drosophila erecta</name>
    <name type="common">Fruit fly</name>
    <dbReference type="NCBI Taxonomy" id="7220"/>
    <lineage>
        <taxon>Eukaryota</taxon>
        <taxon>Metazoa</taxon>
        <taxon>Ecdysozoa</taxon>
        <taxon>Arthropoda</taxon>
        <taxon>Hexapoda</taxon>
        <taxon>Insecta</taxon>
        <taxon>Pterygota</taxon>
        <taxon>Neoptera</taxon>
        <taxon>Endopterygota</taxon>
        <taxon>Diptera</taxon>
        <taxon>Brachycera</taxon>
        <taxon>Muscomorpha</taxon>
        <taxon>Ephydroidea</taxon>
        <taxon>Drosophilidae</taxon>
        <taxon>Drosophila</taxon>
        <taxon>Sophophora</taxon>
    </lineage>
</organism>
<dbReference type="AlphaFoldDB" id="B3P7F7"/>